<sequence length="98" mass="10104">MCGCAPWSTAGGSSPSMGKTWRGAKDGSGHLTHLLAAVDHDAGVVLRQVAVGARINEIPLLLDPPRVRRHRHPPPTPCTANGVPPNTSSAAAAITRSP</sequence>
<dbReference type="AlphaFoldDB" id="Q0RW00"/>
<geneLocation type="plasmid" evidence="2 3">
    <name>pRHL2</name>
</geneLocation>
<feature type="compositionally biased region" description="Polar residues" evidence="1">
    <location>
        <begin position="84"/>
        <end position="98"/>
    </location>
</feature>
<dbReference type="EMBL" id="CP000433">
    <property type="protein sequence ID" value="ABH00536.1"/>
    <property type="molecule type" value="Genomic_DNA"/>
</dbReference>
<proteinExistence type="predicted"/>
<accession>Q0RW00</accession>
<evidence type="ECO:0000313" key="3">
    <source>
        <dbReference type="Proteomes" id="UP000008710"/>
    </source>
</evidence>
<dbReference type="KEGG" id="rha:RHA1_ro10347"/>
<name>Q0RW00_RHOJR</name>
<organism evidence="2 3">
    <name type="scientific">Rhodococcus jostii (strain RHA1)</name>
    <dbReference type="NCBI Taxonomy" id="101510"/>
    <lineage>
        <taxon>Bacteria</taxon>
        <taxon>Bacillati</taxon>
        <taxon>Actinomycetota</taxon>
        <taxon>Actinomycetes</taxon>
        <taxon>Mycobacteriales</taxon>
        <taxon>Nocardiaceae</taxon>
        <taxon>Rhodococcus</taxon>
    </lineage>
</organism>
<reference evidence="3" key="1">
    <citation type="journal article" date="2006" name="Proc. Natl. Acad. Sci. U.S.A.">
        <title>The complete genome of Rhodococcus sp. RHA1 provides insights into a catabolic powerhouse.</title>
        <authorList>
            <person name="McLeod M.P."/>
            <person name="Warren R.L."/>
            <person name="Hsiao W.W.L."/>
            <person name="Araki N."/>
            <person name="Myhre M."/>
            <person name="Fernandes C."/>
            <person name="Miyazawa D."/>
            <person name="Wong W."/>
            <person name="Lillquist A.L."/>
            <person name="Wang D."/>
            <person name="Dosanjh M."/>
            <person name="Hara H."/>
            <person name="Petrescu A."/>
            <person name="Morin R.D."/>
            <person name="Yang G."/>
            <person name="Stott J.M."/>
            <person name="Schein J.E."/>
            <person name="Shin H."/>
            <person name="Smailus D."/>
            <person name="Siddiqui A.S."/>
            <person name="Marra M.A."/>
            <person name="Jones S.J.M."/>
            <person name="Holt R."/>
            <person name="Brinkman F.S.L."/>
            <person name="Miyauchi K."/>
            <person name="Fukuda M."/>
            <person name="Davies J.E."/>
            <person name="Mohn W.W."/>
            <person name="Eltis L.D."/>
        </authorList>
    </citation>
    <scope>NUCLEOTIDE SEQUENCE [LARGE SCALE GENOMIC DNA]</scope>
    <source>
        <strain evidence="3">RHA1</strain>
    </source>
</reference>
<dbReference type="HOGENOM" id="CLU_2331809_0_0_11"/>
<dbReference type="Proteomes" id="UP000008710">
    <property type="component" value="Plasmid pRHL2"/>
</dbReference>
<feature type="region of interest" description="Disordered" evidence="1">
    <location>
        <begin position="1"/>
        <end position="26"/>
    </location>
</feature>
<feature type="region of interest" description="Disordered" evidence="1">
    <location>
        <begin position="65"/>
        <end position="98"/>
    </location>
</feature>
<evidence type="ECO:0000313" key="2">
    <source>
        <dbReference type="EMBL" id="ABH00536.1"/>
    </source>
</evidence>
<protein>
    <submittedName>
        <fullName evidence="2">Uncharacterized protein</fullName>
    </submittedName>
</protein>
<keyword evidence="2" id="KW-0614">Plasmid</keyword>
<gene>
    <name evidence="2" type="ordered locus">RHA1_ro10347</name>
</gene>
<evidence type="ECO:0000256" key="1">
    <source>
        <dbReference type="SAM" id="MobiDB-lite"/>
    </source>
</evidence>